<gene>
    <name evidence="2" type="ORF">F4560_003184</name>
</gene>
<evidence type="ECO:0000313" key="3">
    <source>
        <dbReference type="Proteomes" id="UP000552097"/>
    </source>
</evidence>
<dbReference type="AlphaFoldDB" id="A0A7W9HJV3"/>
<protein>
    <submittedName>
        <fullName evidence="2">Uncharacterized protein</fullName>
    </submittedName>
</protein>
<evidence type="ECO:0000256" key="1">
    <source>
        <dbReference type="SAM" id="MobiDB-lite"/>
    </source>
</evidence>
<sequence>MMVSIGEAATFERRIAAVAAIRDNVVAGRLSLDPEAGDKILSMLRDQMDRVDAWLRGTRQLARRAPLGRNPVGQAMAVKFEHRAGAADGSLSLVGVLTPYRLVLEEAHAAVDQAMKLYRRTEEDQVDGFRQLADGSGRYLRLAGRADRADDSPGVASRPLSRDQ</sequence>
<proteinExistence type="predicted"/>
<name>A0A7W9HJV3_9PSEU</name>
<dbReference type="EMBL" id="JACHMO010000001">
    <property type="protein sequence ID" value="MBB5803416.1"/>
    <property type="molecule type" value="Genomic_DNA"/>
</dbReference>
<comment type="caution">
    <text evidence="2">The sequence shown here is derived from an EMBL/GenBank/DDBJ whole genome shotgun (WGS) entry which is preliminary data.</text>
</comment>
<dbReference type="Proteomes" id="UP000552097">
    <property type="component" value="Unassembled WGS sequence"/>
</dbReference>
<evidence type="ECO:0000313" key="2">
    <source>
        <dbReference type="EMBL" id="MBB5803416.1"/>
    </source>
</evidence>
<reference evidence="2 3" key="1">
    <citation type="submission" date="2020-08" db="EMBL/GenBank/DDBJ databases">
        <title>Sequencing the genomes of 1000 actinobacteria strains.</title>
        <authorList>
            <person name="Klenk H.-P."/>
        </authorList>
    </citation>
    <scope>NUCLEOTIDE SEQUENCE [LARGE SCALE GENOMIC DNA]</scope>
    <source>
        <strain evidence="2 3">DSM 45486</strain>
    </source>
</reference>
<keyword evidence="3" id="KW-1185">Reference proteome</keyword>
<accession>A0A7W9HJV3</accession>
<feature type="region of interest" description="Disordered" evidence="1">
    <location>
        <begin position="143"/>
        <end position="164"/>
    </location>
</feature>
<organism evidence="2 3">
    <name type="scientific">Saccharothrix ecbatanensis</name>
    <dbReference type="NCBI Taxonomy" id="1105145"/>
    <lineage>
        <taxon>Bacteria</taxon>
        <taxon>Bacillati</taxon>
        <taxon>Actinomycetota</taxon>
        <taxon>Actinomycetes</taxon>
        <taxon>Pseudonocardiales</taxon>
        <taxon>Pseudonocardiaceae</taxon>
        <taxon>Saccharothrix</taxon>
    </lineage>
</organism>
<dbReference type="RefSeq" id="WP_184920759.1">
    <property type="nucleotide sequence ID" value="NZ_JACHMO010000001.1"/>
</dbReference>